<dbReference type="Proteomes" id="UP000241405">
    <property type="component" value="Unassembled WGS sequence"/>
</dbReference>
<feature type="transmembrane region" description="Helical" evidence="5">
    <location>
        <begin position="12"/>
        <end position="30"/>
    </location>
</feature>
<dbReference type="PANTHER" id="PTHR30093">
    <property type="entry name" value="GENERAL SECRETION PATHWAY PROTEIN G"/>
    <property type="match status" value="1"/>
</dbReference>
<dbReference type="EMBL" id="PYMP01000003">
    <property type="protein sequence ID" value="PSU53229.1"/>
    <property type="molecule type" value="Genomic_DNA"/>
</dbReference>
<keyword evidence="5" id="KW-0812">Transmembrane</keyword>
<reference evidence="8 9" key="1">
    <citation type="submission" date="2018-03" db="EMBL/GenBank/DDBJ databases">
        <title>Whole genome sequencing of Histamine producing bacteria.</title>
        <authorList>
            <person name="Butler K."/>
        </authorList>
    </citation>
    <scope>NUCLEOTIDE SEQUENCE [LARGE SCALE GENOMIC DNA]</scope>
    <source>
        <strain evidence="7 9">FS-6.1</strain>
        <strain evidence="6 8">FS-6.2</strain>
    </source>
</reference>
<keyword evidence="5" id="KW-1133">Transmembrane helix</keyword>
<evidence type="ECO:0000256" key="4">
    <source>
        <dbReference type="RuleBase" id="RU000389"/>
    </source>
</evidence>
<dbReference type="PRINTS" id="PR00813">
    <property type="entry name" value="BCTERIALGSPG"/>
</dbReference>
<evidence type="ECO:0000313" key="9">
    <source>
        <dbReference type="Proteomes" id="UP000241618"/>
    </source>
</evidence>
<organism evidence="7 9">
    <name type="scientific">Photobacterium phosphoreum</name>
    <dbReference type="NCBI Taxonomy" id="659"/>
    <lineage>
        <taxon>Bacteria</taxon>
        <taxon>Pseudomonadati</taxon>
        <taxon>Pseudomonadota</taxon>
        <taxon>Gammaproteobacteria</taxon>
        <taxon>Vibrionales</taxon>
        <taxon>Vibrionaceae</taxon>
        <taxon>Photobacterium</taxon>
    </lineage>
</organism>
<dbReference type="Proteomes" id="UP000241618">
    <property type="component" value="Unassembled WGS sequence"/>
</dbReference>
<evidence type="ECO:0000313" key="6">
    <source>
        <dbReference type="EMBL" id="PSU24995.1"/>
    </source>
</evidence>
<dbReference type="InterPro" id="IPR012902">
    <property type="entry name" value="N_methyl_site"/>
</dbReference>
<evidence type="ECO:0000256" key="3">
    <source>
        <dbReference type="ARBA" id="ARBA00022481"/>
    </source>
</evidence>
<proteinExistence type="inferred from homology"/>
<evidence type="ECO:0000256" key="1">
    <source>
        <dbReference type="ARBA" id="ARBA00005233"/>
    </source>
</evidence>
<evidence type="ECO:0000313" key="7">
    <source>
        <dbReference type="EMBL" id="PSU53229.1"/>
    </source>
</evidence>
<dbReference type="Pfam" id="PF07963">
    <property type="entry name" value="N_methyl"/>
    <property type="match status" value="1"/>
</dbReference>
<comment type="subunit">
    <text evidence="2">The pili are polar flexible filaments of about 5.4 nanometers diameter and 2.5 micrometers average length; they consist of only a single polypeptide chain arranged in a helical configuration of five subunits per turn in the assembled pilus.</text>
</comment>
<dbReference type="EMBL" id="PYMO01000009">
    <property type="protein sequence ID" value="PSU24995.1"/>
    <property type="molecule type" value="Genomic_DNA"/>
</dbReference>
<dbReference type="GO" id="GO:0015627">
    <property type="term" value="C:type II protein secretion system complex"/>
    <property type="evidence" value="ECO:0007669"/>
    <property type="project" value="InterPro"/>
</dbReference>
<comment type="caution">
    <text evidence="7">The sequence shown here is derived from an EMBL/GenBank/DDBJ whole genome shotgun (WGS) entry which is preliminary data.</text>
</comment>
<dbReference type="Gene3D" id="3.30.700.10">
    <property type="entry name" value="Glycoprotein, Type 4 Pilin"/>
    <property type="match status" value="1"/>
</dbReference>
<evidence type="ECO:0000256" key="2">
    <source>
        <dbReference type="ARBA" id="ARBA00011156"/>
    </source>
</evidence>
<evidence type="ECO:0000256" key="5">
    <source>
        <dbReference type="SAM" id="Phobius"/>
    </source>
</evidence>
<dbReference type="GO" id="GO:0007155">
    <property type="term" value="P:cell adhesion"/>
    <property type="evidence" value="ECO:0007669"/>
    <property type="project" value="InterPro"/>
</dbReference>
<keyword evidence="3" id="KW-0488">Methylation</keyword>
<dbReference type="AlphaFoldDB" id="A0A2T3JVD4"/>
<dbReference type="GO" id="GO:0044096">
    <property type="term" value="C:type IV pilus"/>
    <property type="evidence" value="ECO:0007669"/>
    <property type="project" value="TreeGrafter"/>
</dbReference>
<keyword evidence="4" id="KW-0281">Fimbrium</keyword>
<evidence type="ECO:0000313" key="8">
    <source>
        <dbReference type="Proteomes" id="UP000241405"/>
    </source>
</evidence>
<dbReference type="SUPFAM" id="SSF54523">
    <property type="entry name" value="Pili subunits"/>
    <property type="match status" value="1"/>
</dbReference>
<dbReference type="InterPro" id="IPR045584">
    <property type="entry name" value="Pilin-like"/>
</dbReference>
<gene>
    <name evidence="7" type="ORF">C9J18_05885</name>
    <name evidence="6" type="ORF">CTM96_10635</name>
</gene>
<sequence>MKKQQGFTLIELMIVVAIIGVLSAIAVPAYQNYVAKSETASAVGTLRGLLTNIDMYQQEQAGIFPADSALAAIGANKTMNQLGDITLTQTMGGSPATATGAGMVEFTFTSGALHKLAAKIKYVKDNDGWKCLQQKVPESAQVNSCKTTY</sequence>
<keyword evidence="8" id="KW-1185">Reference proteome</keyword>
<dbReference type="RefSeq" id="WP_107190225.1">
    <property type="nucleotide sequence ID" value="NZ_PYMN01000012.1"/>
</dbReference>
<dbReference type="PROSITE" id="PS00409">
    <property type="entry name" value="PROKAR_NTER_METHYL"/>
    <property type="match status" value="1"/>
</dbReference>
<dbReference type="PANTHER" id="PTHR30093:SF34">
    <property type="entry name" value="PREPILIN PEPTIDASE-DEPENDENT PROTEIN D"/>
    <property type="match status" value="1"/>
</dbReference>
<dbReference type="GO" id="GO:0043107">
    <property type="term" value="P:type IV pilus-dependent motility"/>
    <property type="evidence" value="ECO:0007669"/>
    <property type="project" value="TreeGrafter"/>
</dbReference>
<dbReference type="NCBIfam" id="TIGR02532">
    <property type="entry name" value="IV_pilin_GFxxxE"/>
    <property type="match status" value="1"/>
</dbReference>
<comment type="similarity">
    <text evidence="1 4">Belongs to the N-Me-Phe pilin family.</text>
</comment>
<dbReference type="Pfam" id="PF00114">
    <property type="entry name" value="Pilin"/>
    <property type="match status" value="1"/>
</dbReference>
<dbReference type="GO" id="GO:0015628">
    <property type="term" value="P:protein secretion by the type II secretion system"/>
    <property type="evidence" value="ECO:0007669"/>
    <property type="project" value="InterPro"/>
</dbReference>
<dbReference type="InterPro" id="IPR000983">
    <property type="entry name" value="Bac_GSPG_pilin"/>
</dbReference>
<keyword evidence="5" id="KW-0472">Membrane</keyword>
<dbReference type="InterPro" id="IPR001082">
    <property type="entry name" value="Pilin"/>
</dbReference>
<accession>A0A2T3JVD4</accession>
<name>A0A2T3JVD4_PHOPO</name>
<protein>
    <submittedName>
        <fullName evidence="7">Prepilin-type cleavage/methylation domain-containing protein</fullName>
    </submittedName>
</protein>